<name>A0ACB8CEE3_DERSI</name>
<dbReference type="EMBL" id="CM023476">
    <property type="protein sequence ID" value="KAH7941041.1"/>
    <property type="molecule type" value="Genomic_DNA"/>
</dbReference>
<reference evidence="1" key="1">
    <citation type="submission" date="2020-05" db="EMBL/GenBank/DDBJ databases">
        <title>Large-scale comparative analyses of tick genomes elucidate their genetic diversity and vector capacities.</title>
        <authorList>
            <person name="Jia N."/>
            <person name="Wang J."/>
            <person name="Shi W."/>
            <person name="Du L."/>
            <person name="Sun Y."/>
            <person name="Zhan W."/>
            <person name="Jiang J."/>
            <person name="Wang Q."/>
            <person name="Zhang B."/>
            <person name="Ji P."/>
            <person name="Sakyi L.B."/>
            <person name="Cui X."/>
            <person name="Yuan T."/>
            <person name="Jiang B."/>
            <person name="Yang W."/>
            <person name="Lam T.T.-Y."/>
            <person name="Chang Q."/>
            <person name="Ding S."/>
            <person name="Wang X."/>
            <person name="Zhu J."/>
            <person name="Ruan X."/>
            <person name="Zhao L."/>
            <person name="Wei J."/>
            <person name="Que T."/>
            <person name="Du C."/>
            <person name="Cheng J."/>
            <person name="Dai P."/>
            <person name="Han X."/>
            <person name="Huang E."/>
            <person name="Gao Y."/>
            <person name="Liu J."/>
            <person name="Shao H."/>
            <person name="Ye R."/>
            <person name="Li L."/>
            <person name="Wei W."/>
            <person name="Wang X."/>
            <person name="Wang C."/>
            <person name="Yang T."/>
            <person name="Huo Q."/>
            <person name="Li W."/>
            <person name="Guo W."/>
            <person name="Chen H."/>
            <person name="Zhou L."/>
            <person name="Ni X."/>
            <person name="Tian J."/>
            <person name="Zhou Y."/>
            <person name="Sheng Y."/>
            <person name="Liu T."/>
            <person name="Pan Y."/>
            <person name="Xia L."/>
            <person name="Li J."/>
            <person name="Zhao F."/>
            <person name="Cao W."/>
        </authorList>
    </citation>
    <scope>NUCLEOTIDE SEQUENCE</scope>
    <source>
        <strain evidence="1">Dsil-2018</strain>
    </source>
</reference>
<comment type="caution">
    <text evidence="1">The sequence shown here is derived from an EMBL/GenBank/DDBJ whole genome shotgun (WGS) entry which is preliminary data.</text>
</comment>
<sequence>MKLSFNQILSISVAFSGLTELRELLLNHNLISSIADRTFQDNIQLVHIDLASNNISWIARNAFEGLLFLRKLRLDRNLLFSLNGSVRNLPKLQFLGASFNEILSLERGEFGNTGDLTAIDLKANNITNVERAFIGATGLLSLNLDDNQVELLRRSDFAHEISAAAAVTIDS</sequence>
<organism evidence="1 2">
    <name type="scientific">Dermacentor silvarum</name>
    <name type="common">Tick</name>
    <dbReference type="NCBI Taxonomy" id="543639"/>
    <lineage>
        <taxon>Eukaryota</taxon>
        <taxon>Metazoa</taxon>
        <taxon>Ecdysozoa</taxon>
        <taxon>Arthropoda</taxon>
        <taxon>Chelicerata</taxon>
        <taxon>Arachnida</taxon>
        <taxon>Acari</taxon>
        <taxon>Parasitiformes</taxon>
        <taxon>Ixodida</taxon>
        <taxon>Ixodoidea</taxon>
        <taxon>Ixodidae</taxon>
        <taxon>Rhipicephalinae</taxon>
        <taxon>Dermacentor</taxon>
    </lineage>
</organism>
<evidence type="ECO:0000313" key="1">
    <source>
        <dbReference type="EMBL" id="KAH7941041.1"/>
    </source>
</evidence>
<protein>
    <submittedName>
        <fullName evidence="1">Uncharacterized protein</fullName>
    </submittedName>
</protein>
<keyword evidence="2" id="KW-1185">Reference proteome</keyword>
<evidence type="ECO:0000313" key="2">
    <source>
        <dbReference type="Proteomes" id="UP000821865"/>
    </source>
</evidence>
<gene>
    <name evidence="1" type="ORF">HPB49_009444</name>
</gene>
<proteinExistence type="predicted"/>
<accession>A0ACB8CEE3</accession>
<dbReference type="Proteomes" id="UP000821865">
    <property type="component" value="Chromosome 7"/>
</dbReference>